<keyword evidence="2" id="KW-1185">Reference proteome</keyword>
<dbReference type="SUPFAM" id="SSF53335">
    <property type="entry name" value="S-adenosyl-L-methionine-dependent methyltransferases"/>
    <property type="match status" value="1"/>
</dbReference>
<evidence type="ECO:0000313" key="2">
    <source>
        <dbReference type="Proteomes" id="UP001085076"/>
    </source>
</evidence>
<dbReference type="InterPro" id="IPR029063">
    <property type="entry name" value="SAM-dependent_MTases_sf"/>
</dbReference>
<organism evidence="1 2">
    <name type="scientific">Dioscorea zingiberensis</name>
    <dbReference type="NCBI Taxonomy" id="325984"/>
    <lineage>
        <taxon>Eukaryota</taxon>
        <taxon>Viridiplantae</taxon>
        <taxon>Streptophyta</taxon>
        <taxon>Embryophyta</taxon>
        <taxon>Tracheophyta</taxon>
        <taxon>Spermatophyta</taxon>
        <taxon>Magnoliopsida</taxon>
        <taxon>Liliopsida</taxon>
        <taxon>Dioscoreales</taxon>
        <taxon>Dioscoreaceae</taxon>
        <taxon>Dioscorea</taxon>
    </lineage>
</organism>
<dbReference type="EMBL" id="JAGGNH010000009">
    <property type="protein sequence ID" value="KAJ0963314.1"/>
    <property type="molecule type" value="Genomic_DNA"/>
</dbReference>
<proteinExistence type="predicted"/>
<dbReference type="Proteomes" id="UP001085076">
    <property type="component" value="Miscellaneous, Linkage group lg09"/>
</dbReference>
<dbReference type="InterPro" id="IPR019410">
    <property type="entry name" value="Methyltransf_16"/>
</dbReference>
<dbReference type="Gene3D" id="3.40.50.150">
    <property type="entry name" value="Vaccinia Virus protein VP39"/>
    <property type="match status" value="1"/>
</dbReference>
<dbReference type="PANTHER" id="PTHR14614">
    <property type="entry name" value="HEPATOCELLULAR CARCINOMA-ASSOCIATED ANTIGEN"/>
    <property type="match status" value="1"/>
</dbReference>
<accession>A0A9D5BZ81</accession>
<dbReference type="PANTHER" id="PTHR14614:SF132">
    <property type="entry name" value="PROTEIN-LYSINE METHYLTRANSFERASE C42C1.13"/>
    <property type="match status" value="1"/>
</dbReference>
<gene>
    <name evidence="1" type="ORF">J5N97_028436</name>
</gene>
<reference evidence="1" key="2">
    <citation type="journal article" date="2022" name="Hortic Res">
        <title>The genome of Dioscorea zingiberensis sheds light on the biosynthesis, origin and evolution of the medicinally important diosgenin saponins.</title>
        <authorList>
            <person name="Li Y."/>
            <person name="Tan C."/>
            <person name="Li Z."/>
            <person name="Guo J."/>
            <person name="Li S."/>
            <person name="Chen X."/>
            <person name="Wang C."/>
            <person name="Dai X."/>
            <person name="Yang H."/>
            <person name="Song W."/>
            <person name="Hou L."/>
            <person name="Xu J."/>
            <person name="Tong Z."/>
            <person name="Xu A."/>
            <person name="Yuan X."/>
            <person name="Wang W."/>
            <person name="Yang Q."/>
            <person name="Chen L."/>
            <person name="Sun Z."/>
            <person name="Wang K."/>
            <person name="Pan B."/>
            <person name="Chen J."/>
            <person name="Bao Y."/>
            <person name="Liu F."/>
            <person name="Qi X."/>
            <person name="Gang D.R."/>
            <person name="Wen J."/>
            <person name="Li J."/>
        </authorList>
    </citation>
    <scope>NUCLEOTIDE SEQUENCE</scope>
    <source>
        <strain evidence="1">Dzin_1.0</strain>
    </source>
</reference>
<dbReference type="OrthoDB" id="413520at2759"/>
<name>A0A9D5BZ81_9LILI</name>
<protein>
    <submittedName>
        <fullName evidence="1">Uncharacterized protein</fullName>
    </submittedName>
</protein>
<evidence type="ECO:0000313" key="1">
    <source>
        <dbReference type="EMBL" id="KAJ0963314.1"/>
    </source>
</evidence>
<sequence length="251" mass="27717">MAAETDEEEKSFHLLAFLHQDETQELPSEQREQHHHHLNSIAAALSIRQLRSQGLSFQLWPAANSLVALLDSDPQTLLPLKSTHSPPLRILELGSGTGLVGIAAAAILGARVTLTDLPHVLPNLRFNAESNADIITSRGGSVEVHQLRWGERPDAEALGGAAAFDAILASDVVYYEDLVDPLLETLRWFVNADVVFVMAHLRRWKKRDAAFFRKARKVFEVLLVHTDAPLPGSRLGVAIYRFKAKKTAAKS</sequence>
<comment type="caution">
    <text evidence="1">The sequence shown here is derived from an EMBL/GenBank/DDBJ whole genome shotgun (WGS) entry which is preliminary data.</text>
</comment>
<dbReference type="AlphaFoldDB" id="A0A9D5BZ81"/>
<reference evidence="1" key="1">
    <citation type="submission" date="2021-03" db="EMBL/GenBank/DDBJ databases">
        <authorList>
            <person name="Li Z."/>
            <person name="Yang C."/>
        </authorList>
    </citation>
    <scope>NUCLEOTIDE SEQUENCE</scope>
    <source>
        <strain evidence="1">Dzin_1.0</strain>
        <tissue evidence="1">Leaf</tissue>
    </source>
</reference>
<dbReference type="Pfam" id="PF10294">
    <property type="entry name" value="Methyltransf_16"/>
    <property type="match status" value="1"/>
</dbReference>